<proteinExistence type="predicted"/>
<organism evidence="1 2">
    <name type="scientific">Nocardiopsis ansamitocini</name>
    <dbReference type="NCBI Taxonomy" id="1670832"/>
    <lineage>
        <taxon>Bacteria</taxon>
        <taxon>Bacillati</taxon>
        <taxon>Actinomycetota</taxon>
        <taxon>Actinomycetes</taxon>
        <taxon>Streptosporangiales</taxon>
        <taxon>Nocardiopsidaceae</taxon>
        <taxon>Nocardiopsis</taxon>
    </lineage>
</organism>
<accession>A0A9W6P9V1</accession>
<dbReference type="AlphaFoldDB" id="A0A9W6P9V1"/>
<dbReference type="EMBL" id="BSQG01000008">
    <property type="protein sequence ID" value="GLU49689.1"/>
    <property type="molecule type" value="Genomic_DNA"/>
</dbReference>
<reference evidence="1" key="1">
    <citation type="submission" date="2023-02" db="EMBL/GenBank/DDBJ databases">
        <title>Nocardiopsis ansamitocini NBRC 112285.</title>
        <authorList>
            <person name="Ichikawa N."/>
            <person name="Sato H."/>
            <person name="Tonouchi N."/>
        </authorList>
    </citation>
    <scope>NUCLEOTIDE SEQUENCE</scope>
    <source>
        <strain evidence="1">NBRC 112285</strain>
    </source>
</reference>
<protein>
    <submittedName>
        <fullName evidence="1">Uncharacterized protein</fullName>
    </submittedName>
</protein>
<evidence type="ECO:0000313" key="2">
    <source>
        <dbReference type="Proteomes" id="UP001165092"/>
    </source>
</evidence>
<gene>
    <name evidence="1" type="ORF">Nans01_40400</name>
</gene>
<name>A0A9W6P9V1_9ACTN</name>
<dbReference type="Proteomes" id="UP001165092">
    <property type="component" value="Unassembled WGS sequence"/>
</dbReference>
<sequence length="85" mass="9734">MGESVAGRAEKKLILLDVPDLPEEHYQEFRDLHGSIKEVPVNQNHWTTERGRYKVTFAFSGIRETWGGVGDLDVYRPSAWVHGPR</sequence>
<keyword evidence="2" id="KW-1185">Reference proteome</keyword>
<comment type="caution">
    <text evidence="1">The sequence shown here is derived from an EMBL/GenBank/DDBJ whole genome shotgun (WGS) entry which is preliminary data.</text>
</comment>
<evidence type="ECO:0000313" key="1">
    <source>
        <dbReference type="EMBL" id="GLU49689.1"/>
    </source>
</evidence>